<reference evidence="3" key="2">
    <citation type="submission" date="2024-04" db="EMBL/GenBank/DDBJ databases">
        <authorList>
            <person name="Chen Y."/>
            <person name="Shah S."/>
            <person name="Dougan E. K."/>
            <person name="Thang M."/>
            <person name="Chan C."/>
        </authorList>
    </citation>
    <scope>NUCLEOTIDE SEQUENCE [LARGE SCALE GENOMIC DNA]</scope>
</reference>
<dbReference type="EMBL" id="CAMXCT030002289">
    <property type="protein sequence ID" value="CAL4784406.1"/>
    <property type="molecule type" value="Genomic_DNA"/>
</dbReference>
<organism evidence="2">
    <name type="scientific">Cladocopium goreaui</name>
    <dbReference type="NCBI Taxonomy" id="2562237"/>
    <lineage>
        <taxon>Eukaryota</taxon>
        <taxon>Sar</taxon>
        <taxon>Alveolata</taxon>
        <taxon>Dinophyceae</taxon>
        <taxon>Suessiales</taxon>
        <taxon>Symbiodiniaceae</taxon>
        <taxon>Cladocopium</taxon>
    </lineage>
</organism>
<accession>A0A9P1CRR3</accession>
<evidence type="ECO:0000259" key="1">
    <source>
        <dbReference type="Pfam" id="PF07859"/>
    </source>
</evidence>
<dbReference type="SUPFAM" id="SSF53474">
    <property type="entry name" value="alpha/beta-Hydrolases"/>
    <property type="match status" value="1"/>
</dbReference>
<dbReference type="AlphaFoldDB" id="A0A9P1CRR3"/>
<evidence type="ECO:0000313" key="3">
    <source>
        <dbReference type="EMBL" id="CAL1150469.1"/>
    </source>
</evidence>
<dbReference type="Gene3D" id="3.40.50.1820">
    <property type="entry name" value="alpha/beta hydrolase"/>
    <property type="match status" value="1"/>
</dbReference>
<reference evidence="2" key="1">
    <citation type="submission" date="2022-10" db="EMBL/GenBank/DDBJ databases">
        <authorList>
            <person name="Chen Y."/>
            <person name="Dougan E. K."/>
            <person name="Chan C."/>
            <person name="Rhodes N."/>
            <person name="Thang M."/>
        </authorList>
    </citation>
    <scope>NUCLEOTIDE SEQUENCE</scope>
</reference>
<dbReference type="Pfam" id="PF07859">
    <property type="entry name" value="Abhydrolase_3"/>
    <property type="match status" value="1"/>
</dbReference>
<evidence type="ECO:0000313" key="2">
    <source>
        <dbReference type="EMBL" id="CAI3997094.1"/>
    </source>
</evidence>
<evidence type="ECO:0000313" key="4">
    <source>
        <dbReference type="EMBL" id="CAL4784406.1"/>
    </source>
</evidence>
<dbReference type="GO" id="GO:0004771">
    <property type="term" value="F:sterol ester esterase activity"/>
    <property type="evidence" value="ECO:0007669"/>
    <property type="project" value="TreeGrafter"/>
</dbReference>
<dbReference type="PANTHER" id="PTHR23025">
    <property type="entry name" value="TRIACYLGLYCEROL LIPASE"/>
    <property type="match status" value="1"/>
</dbReference>
<dbReference type="GO" id="GO:0004806">
    <property type="term" value="F:triacylglycerol lipase activity"/>
    <property type="evidence" value="ECO:0007669"/>
    <property type="project" value="TreeGrafter"/>
</dbReference>
<evidence type="ECO:0000313" key="5">
    <source>
        <dbReference type="Proteomes" id="UP001152797"/>
    </source>
</evidence>
<comment type="caution">
    <text evidence="2">The sequence shown here is derived from an EMBL/GenBank/DDBJ whole genome shotgun (WGS) entry which is preliminary data.</text>
</comment>
<protein>
    <submittedName>
        <fullName evidence="4">Esterase</fullName>
    </submittedName>
</protein>
<dbReference type="PANTHER" id="PTHR23025:SF3">
    <property type="entry name" value="HORMONE-SENSITIVE LIPASE"/>
    <property type="match status" value="1"/>
</dbReference>
<dbReference type="EMBL" id="CAMXCT020002289">
    <property type="protein sequence ID" value="CAL1150469.1"/>
    <property type="molecule type" value="Genomic_DNA"/>
</dbReference>
<dbReference type="Proteomes" id="UP001152797">
    <property type="component" value="Unassembled WGS sequence"/>
</dbReference>
<feature type="domain" description="Alpha/beta hydrolase fold-3" evidence="1">
    <location>
        <begin position="31"/>
        <end position="108"/>
    </location>
</feature>
<dbReference type="GO" id="GO:0005829">
    <property type="term" value="C:cytosol"/>
    <property type="evidence" value="ECO:0007669"/>
    <property type="project" value="TreeGrafter"/>
</dbReference>
<dbReference type="InterPro" id="IPR029058">
    <property type="entry name" value="AB_hydrolase_fold"/>
</dbReference>
<dbReference type="OrthoDB" id="437855at2759"/>
<keyword evidence="5" id="KW-1185">Reference proteome</keyword>
<dbReference type="InterPro" id="IPR013094">
    <property type="entry name" value="AB_hydrolase_3"/>
</dbReference>
<proteinExistence type="predicted"/>
<gene>
    <name evidence="2" type="ORF">C1SCF055_LOCUS23509</name>
</gene>
<name>A0A9P1CRR3_9DINO</name>
<dbReference type="EMBL" id="CAMXCT010002289">
    <property type="protein sequence ID" value="CAI3997094.1"/>
    <property type="molecule type" value="Genomic_DNA"/>
</dbReference>
<sequence length="150" mass="17459">MPMALWHLEVCCIYRQLRYQLLLKQLYETRLRQLALKYFQGDATRLKDPLYSPFHATEEQLDELPPIYLAVSGSEVLTGDSMIFAQRAAVRGVRVYISMFPGMWHGFPQYIEGKVTALQELRLRLRHRAMARNNCLEAQGGDSNQLEKLR</sequence>
<dbReference type="GO" id="GO:0019433">
    <property type="term" value="P:triglyceride catabolic process"/>
    <property type="evidence" value="ECO:0007669"/>
    <property type="project" value="TreeGrafter"/>
</dbReference>